<evidence type="ECO:0000313" key="3">
    <source>
        <dbReference type="Proteomes" id="UP000189933"/>
    </source>
</evidence>
<reference evidence="3" key="1">
    <citation type="submission" date="2017-02" db="EMBL/GenBank/DDBJ databases">
        <authorList>
            <person name="Varghese N."/>
            <person name="Submissions S."/>
        </authorList>
    </citation>
    <scope>NUCLEOTIDE SEQUENCE [LARGE SCALE GENOMIC DNA]</scope>
    <source>
        <strain evidence="3">DSM 16521</strain>
    </source>
</reference>
<protein>
    <submittedName>
        <fullName evidence="2">Uncharacterized protein</fullName>
    </submittedName>
</protein>
<dbReference type="EMBL" id="FUXM01000053">
    <property type="protein sequence ID" value="SKA26513.1"/>
    <property type="molecule type" value="Genomic_DNA"/>
</dbReference>
<accession>A0A1T4SE57</accession>
<feature type="compositionally biased region" description="Low complexity" evidence="1">
    <location>
        <begin position="23"/>
        <end position="45"/>
    </location>
</feature>
<feature type="compositionally biased region" description="Low complexity" evidence="1">
    <location>
        <begin position="55"/>
        <end position="65"/>
    </location>
</feature>
<dbReference type="Proteomes" id="UP000189933">
    <property type="component" value="Unassembled WGS sequence"/>
</dbReference>
<evidence type="ECO:0000256" key="1">
    <source>
        <dbReference type="SAM" id="MobiDB-lite"/>
    </source>
</evidence>
<gene>
    <name evidence="2" type="ORF">SAMN02745885_02631</name>
</gene>
<dbReference type="AlphaFoldDB" id="A0A1T4SE57"/>
<name>A0A1T4SE57_9FIRM</name>
<keyword evidence="3" id="KW-1185">Reference proteome</keyword>
<organism evidence="2 3">
    <name type="scientific">Carboxydocella sporoproducens DSM 16521</name>
    <dbReference type="NCBI Taxonomy" id="1121270"/>
    <lineage>
        <taxon>Bacteria</taxon>
        <taxon>Bacillati</taxon>
        <taxon>Bacillota</taxon>
        <taxon>Clostridia</taxon>
        <taxon>Eubacteriales</taxon>
        <taxon>Clostridiales Family XVI. Incertae Sedis</taxon>
        <taxon>Carboxydocella</taxon>
    </lineage>
</organism>
<sequence length="310" mass="31930">MGMGDLRVAERKARSTQQSAANKTSTSTVQKTSTSTTQKSSTTTKHTPIVQLTKSGGAASTSSISSTHKFSGAAKQFSSGMGGLRVTESKISSNSSSPTKFLGAAKQSSPGMGGLRVAEAKKLGEKNLGTGKFVDDKATSKTLLGTDNMKNGPSNAKLNLGKAQVSRFSGGPGGVKGEAYTVETGVEIISLDNPKNFLGFTAGVDVNTGVVKGGLYLESDKGLALGSLGGGAYATLKEGNLHAKLRVGNLNVYANVGGNVAGIGAMGEVSILDRRSDDSYHIFSADGLLEFLVGANVNIDIYLQDKKSKH</sequence>
<dbReference type="RefSeq" id="WP_078666593.1">
    <property type="nucleotide sequence ID" value="NZ_FUXM01000053.1"/>
</dbReference>
<evidence type="ECO:0000313" key="2">
    <source>
        <dbReference type="EMBL" id="SKA26513.1"/>
    </source>
</evidence>
<feature type="region of interest" description="Disordered" evidence="1">
    <location>
        <begin position="1"/>
        <end position="65"/>
    </location>
</feature>
<proteinExistence type="predicted"/>
<feature type="region of interest" description="Disordered" evidence="1">
    <location>
        <begin position="88"/>
        <end position="113"/>
    </location>
</feature>